<keyword evidence="7" id="KW-0223">Dioxygenase</keyword>
<dbReference type="GO" id="GO:0051213">
    <property type="term" value="F:dioxygenase activity"/>
    <property type="evidence" value="ECO:0007669"/>
    <property type="project" value="UniProtKB-KW"/>
</dbReference>
<sequence>MSTQKNEHTVLYISHGAGPMPILGDGRHEEMVENLKLLKARIKKPSAIIVVSAHWEEGVPSITANGNPPLLYDYYGFPEEAYEIVYPAKGHSSLAQSIHETLAAGGIESRLDNERGFDHGLFIPLKIMYPEADIPCVQVSLVKDLAPATHIALGEALAAVEHENLLILGSGFSFHNMNAFFAPETSETRRWNEAFERWLIETCADKELDEKTRAGRLLSWESAPHARYCHPREEHLLPLHVCYGVAKRSCRECFELNVFGKKGSTFLW</sequence>
<keyword evidence="5" id="KW-0560">Oxidoreductase</keyword>
<dbReference type="EMBL" id="AP024485">
    <property type="protein sequence ID" value="BCS88162.1"/>
    <property type="molecule type" value="Genomic_DNA"/>
</dbReference>
<protein>
    <submittedName>
        <fullName evidence="7">Dioxygenase</fullName>
    </submittedName>
</protein>
<dbReference type="PANTHER" id="PTHR30096:SF0">
    <property type="entry name" value="4,5-DOPA DIOXYGENASE EXTRADIOL-LIKE PROTEIN"/>
    <property type="match status" value="1"/>
</dbReference>
<proteinExistence type="inferred from homology"/>
<evidence type="ECO:0000313" key="8">
    <source>
        <dbReference type="Proteomes" id="UP001053296"/>
    </source>
</evidence>
<evidence type="ECO:0000256" key="1">
    <source>
        <dbReference type="ARBA" id="ARBA00001947"/>
    </source>
</evidence>
<evidence type="ECO:0000256" key="2">
    <source>
        <dbReference type="ARBA" id="ARBA00007581"/>
    </source>
</evidence>
<keyword evidence="3" id="KW-0479">Metal-binding</keyword>
<dbReference type="CDD" id="cd07363">
    <property type="entry name" value="45_DOPA_Dioxygenase"/>
    <property type="match status" value="1"/>
</dbReference>
<keyword evidence="8" id="KW-1185">Reference proteome</keyword>
<name>A0ABM7P5S6_9BACT</name>
<evidence type="ECO:0000259" key="6">
    <source>
        <dbReference type="Pfam" id="PF02900"/>
    </source>
</evidence>
<dbReference type="Pfam" id="PF02900">
    <property type="entry name" value="LigB"/>
    <property type="match status" value="1"/>
</dbReference>
<dbReference type="SUPFAM" id="SSF53213">
    <property type="entry name" value="LigB-like"/>
    <property type="match status" value="1"/>
</dbReference>
<comment type="similarity">
    <text evidence="2">Belongs to the DODA-type extradiol aromatic ring-opening dioxygenase family.</text>
</comment>
<organism evidence="7 8">
    <name type="scientific">Pseudodesulfovibrio sediminis</name>
    <dbReference type="NCBI Taxonomy" id="2810563"/>
    <lineage>
        <taxon>Bacteria</taxon>
        <taxon>Pseudomonadati</taxon>
        <taxon>Thermodesulfobacteriota</taxon>
        <taxon>Desulfovibrionia</taxon>
        <taxon>Desulfovibrionales</taxon>
        <taxon>Desulfovibrionaceae</taxon>
    </lineage>
</organism>
<accession>A0ABM7P5S6</accession>
<keyword evidence="4" id="KW-0862">Zinc</keyword>
<comment type="cofactor">
    <cofactor evidence="1">
        <name>Zn(2+)</name>
        <dbReference type="ChEBI" id="CHEBI:29105"/>
    </cofactor>
</comment>
<dbReference type="PIRSF" id="PIRSF006157">
    <property type="entry name" value="Doxgns_DODA"/>
    <property type="match status" value="1"/>
</dbReference>
<evidence type="ECO:0000256" key="4">
    <source>
        <dbReference type="ARBA" id="ARBA00022833"/>
    </source>
</evidence>
<feature type="domain" description="Extradiol ring-cleavage dioxygenase class III enzyme subunit B" evidence="6">
    <location>
        <begin position="37"/>
        <end position="249"/>
    </location>
</feature>
<reference evidence="7" key="1">
    <citation type="journal article" date="2022" name="Arch. Microbiol.">
        <title>Pseudodesulfovibrio sediminis sp. nov., a mesophilic and neutrophilic sulfate-reducing bacterium isolated from sediment of a brackish lake.</title>
        <authorList>
            <person name="Takahashi A."/>
            <person name="Kojima H."/>
            <person name="Watanabe M."/>
            <person name="Fukui M."/>
        </authorList>
    </citation>
    <scope>NUCLEOTIDE SEQUENCE</scope>
    <source>
        <strain evidence="7">SF6</strain>
    </source>
</reference>
<dbReference type="PANTHER" id="PTHR30096">
    <property type="entry name" value="4,5-DOPA DIOXYGENASE EXTRADIOL-LIKE PROTEIN"/>
    <property type="match status" value="1"/>
</dbReference>
<evidence type="ECO:0000256" key="3">
    <source>
        <dbReference type="ARBA" id="ARBA00022723"/>
    </source>
</evidence>
<evidence type="ECO:0000313" key="7">
    <source>
        <dbReference type="EMBL" id="BCS88162.1"/>
    </source>
</evidence>
<dbReference type="InterPro" id="IPR004183">
    <property type="entry name" value="Xdiol_dOase_suB"/>
</dbReference>
<evidence type="ECO:0000256" key="5">
    <source>
        <dbReference type="ARBA" id="ARBA00023002"/>
    </source>
</evidence>
<dbReference type="Gene3D" id="3.40.830.10">
    <property type="entry name" value="LigB-like"/>
    <property type="match status" value="1"/>
</dbReference>
<dbReference type="InterPro" id="IPR014436">
    <property type="entry name" value="Extradiol_dOase_DODA"/>
</dbReference>
<dbReference type="RefSeq" id="WP_229595551.1">
    <property type="nucleotide sequence ID" value="NZ_AP024485.1"/>
</dbReference>
<dbReference type="Proteomes" id="UP001053296">
    <property type="component" value="Chromosome"/>
</dbReference>
<gene>
    <name evidence="7" type="ORF">PSDVSF_14040</name>
</gene>